<gene>
    <name evidence="2" type="primary">ORF214685</name>
</gene>
<evidence type="ECO:0000313" key="2">
    <source>
        <dbReference type="EMBL" id="CEK97115.1"/>
    </source>
</evidence>
<keyword evidence="1" id="KW-1133">Transmembrane helix</keyword>
<feature type="non-terminal residue" evidence="2">
    <location>
        <position position="76"/>
    </location>
</feature>
<feature type="transmembrane region" description="Helical" evidence="1">
    <location>
        <begin position="12"/>
        <end position="30"/>
    </location>
</feature>
<evidence type="ECO:0000256" key="1">
    <source>
        <dbReference type="SAM" id="Phobius"/>
    </source>
</evidence>
<organism evidence="2">
    <name type="scientific">Arion vulgaris</name>
    <dbReference type="NCBI Taxonomy" id="1028688"/>
    <lineage>
        <taxon>Eukaryota</taxon>
        <taxon>Metazoa</taxon>
        <taxon>Spiralia</taxon>
        <taxon>Lophotrochozoa</taxon>
        <taxon>Mollusca</taxon>
        <taxon>Gastropoda</taxon>
        <taxon>Heterobranchia</taxon>
        <taxon>Euthyneura</taxon>
        <taxon>Panpulmonata</taxon>
        <taxon>Eupulmonata</taxon>
        <taxon>Stylommatophora</taxon>
        <taxon>Helicina</taxon>
        <taxon>Arionoidea</taxon>
        <taxon>Arionidae</taxon>
        <taxon>Arion</taxon>
    </lineage>
</organism>
<accession>A0A0B7BY66</accession>
<proteinExistence type="predicted"/>
<reference evidence="2" key="1">
    <citation type="submission" date="2014-12" db="EMBL/GenBank/DDBJ databases">
        <title>Insight into the proteome of Arion vulgaris.</title>
        <authorList>
            <person name="Aradska J."/>
            <person name="Bulat T."/>
            <person name="Smidak R."/>
            <person name="Sarate P."/>
            <person name="Gangsoo J."/>
            <person name="Sialana F."/>
            <person name="Bilban M."/>
            <person name="Lubec G."/>
        </authorList>
    </citation>
    <scope>NUCLEOTIDE SEQUENCE</scope>
    <source>
        <tissue evidence="2">Skin</tissue>
    </source>
</reference>
<keyword evidence="1" id="KW-0472">Membrane</keyword>
<dbReference type="EMBL" id="HACG01050250">
    <property type="protein sequence ID" value="CEK97115.1"/>
    <property type="molecule type" value="Transcribed_RNA"/>
</dbReference>
<feature type="non-terminal residue" evidence="2">
    <location>
        <position position="1"/>
    </location>
</feature>
<dbReference type="AlphaFoldDB" id="A0A0B7BY66"/>
<keyword evidence="1" id="KW-0812">Transmembrane</keyword>
<sequence>TKPHMPPIWNVIMLMFSYAILMYVLLQLLIEDGRGDNKSSSMSAAQKDSRTYSDLRFPNLIFCRNDVKQVKQFIDV</sequence>
<protein>
    <submittedName>
        <fullName evidence="2">Uncharacterized protein</fullName>
    </submittedName>
</protein>
<name>A0A0B7BY66_9EUPU</name>